<feature type="compositionally biased region" description="Polar residues" evidence="1">
    <location>
        <begin position="695"/>
        <end position="711"/>
    </location>
</feature>
<feature type="compositionally biased region" description="Polar residues" evidence="1">
    <location>
        <begin position="662"/>
        <end position="687"/>
    </location>
</feature>
<feature type="compositionally biased region" description="Basic and acidic residues" evidence="1">
    <location>
        <begin position="633"/>
        <end position="650"/>
    </location>
</feature>
<reference evidence="2 3" key="1">
    <citation type="journal article" date="2023" name="Elife">
        <title>Identification of key yeast species and microbe-microbe interactions impacting larval growth of Drosophila in the wild.</title>
        <authorList>
            <person name="Mure A."/>
            <person name="Sugiura Y."/>
            <person name="Maeda R."/>
            <person name="Honda K."/>
            <person name="Sakurai N."/>
            <person name="Takahashi Y."/>
            <person name="Watada M."/>
            <person name="Katoh T."/>
            <person name="Gotoh A."/>
            <person name="Gotoh Y."/>
            <person name="Taniguchi I."/>
            <person name="Nakamura K."/>
            <person name="Hayashi T."/>
            <person name="Katayama T."/>
            <person name="Uemura T."/>
            <person name="Hattori Y."/>
        </authorList>
    </citation>
    <scope>NUCLEOTIDE SEQUENCE [LARGE SCALE GENOMIC DNA]</scope>
    <source>
        <strain evidence="2 3">PK-24</strain>
    </source>
</reference>
<feature type="compositionally biased region" description="Low complexity" evidence="1">
    <location>
        <begin position="318"/>
        <end position="329"/>
    </location>
</feature>
<feature type="compositionally biased region" description="Low complexity" evidence="1">
    <location>
        <begin position="587"/>
        <end position="604"/>
    </location>
</feature>
<feature type="region of interest" description="Disordered" evidence="1">
    <location>
        <begin position="516"/>
        <end position="731"/>
    </location>
</feature>
<accession>A0AAV5R411</accession>
<feature type="compositionally biased region" description="Low complexity" evidence="1">
    <location>
        <begin position="428"/>
        <end position="439"/>
    </location>
</feature>
<name>A0AAV5R411_PICKL</name>
<feature type="compositionally biased region" description="Polar residues" evidence="1">
    <location>
        <begin position="440"/>
        <end position="458"/>
    </location>
</feature>
<evidence type="ECO:0000313" key="3">
    <source>
        <dbReference type="Proteomes" id="UP001378960"/>
    </source>
</evidence>
<organism evidence="2 3">
    <name type="scientific">Pichia kluyveri</name>
    <name type="common">Yeast</name>
    <dbReference type="NCBI Taxonomy" id="36015"/>
    <lineage>
        <taxon>Eukaryota</taxon>
        <taxon>Fungi</taxon>
        <taxon>Dikarya</taxon>
        <taxon>Ascomycota</taxon>
        <taxon>Saccharomycotina</taxon>
        <taxon>Pichiomycetes</taxon>
        <taxon>Pichiales</taxon>
        <taxon>Pichiaceae</taxon>
        <taxon>Pichia</taxon>
    </lineage>
</organism>
<evidence type="ECO:0000313" key="2">
    <source>
        <dbReference type="EMBL" id="GMM46246.1"/>
    </source>
</evidence>
<dbReference type="EMBL" id="BTGB01000003">
    <property type="protein sequence ID" value="GMM46246.1"/>
    <property type="molecule type" value="Genomic_DNA"/>
</dbReference>
<feature type="compositionally biased region" description="Polar residues" evidence="1">
    <location>
        <begin position="412"/>
        <end position="422"/>
    </location>
</feature>
<feature type="region of interest" description="Disordered" evidence="1">
    <location>
        <begin position="389"/>
        <end position="466"/>
    </location>
</feature>
<evidence type="ECO:0000256" key="1">
    <source>
        <dbReference type="SAM" id="MobiDB-lite"/>
    </source>
</evidence>
<comment type="caution">
    <text evidence="2">The sequence shown here is derived from an EMBL/GenBank/DDBJ whole genome shotgun (WGS) entry which is preliminary data.</text>
</comment>
<gene>
    <name evidence="2" type="ORF">DAPK24_028210</name>
</gene>
<protein>
    <submittedName>
        <fullName evidence="2">Bni4 protein</fullName>
    </submittedName>
</protein>
<feature type="compositionally biased region" description="Acidic residues" evidence="1">
    <location>
        <begin position="391"/>
        <end position="409"/>
    </location>
</feature>
<proteinExistence type="predicted"/>
<feature type="compositionally biased region" description="Polar residues" evidence="1">
    <location>
        <begin position="533"/>
        <end position="580"/>
    </location>
</feature>
<sequence>MLSNRTSSLLQSAPISSLPLESPITQDSASMNSLNDVFDNKNIDTYSSAQTSTASPQRLNNNITHNNNIKEPKFSSNSFYSGPAINSHTTKNHANRFRKSLVISPSFNSITTKDSENDEEKTSDLNIDEFSFQNTTTEEPTINIGMVISPSIRALSDILTNKVNSNSSSTLPLKLPHSLTNTTITEELTEFEDYNDFNDDENYDNAYPHDNKSIQTYQNIDTKTQNDTNKPIIHSLIDDIYSPNPTLNAKTFNNSNDTLNINTNKDLIDLNSPVVENRNFTPVKNSIKSNGMNYSDIYESYSPLHDKTSSTINDDSQNNTKNNTLNNSNKRISNRLSMMSDNFNFNDFNSPAMGYNEPIQSFNLINPSISKSLSKLSIATDSVHEIGYDDTNYDEYDEYDQDDQEESDNENFSFLPSRNGTVNDKDNNNNINKNNNNNNQSAQPMSTRSVSSSTFIQKHQSRDSIRMIDDENDANTPFTNSTPTFSNINQFEFSNNNTTPNLKTVPDLTHKETVLSNSPHRSLYDSPVLNKSPIRNTSPTFEKIKNSPTQQVKKTFINLSPKSKNQSRFTQPQSPSTQFDSKPAPKPKLTFKSLFSKKSDSNNSNKKDRKSPLLPNNEKFSSRPKSFNFTTSENKKKNVTQKEERKEKSKSLLSGWKRKSFGFSNNNNKPSPSTVLNDQLNTNTPKSPATKHNKSSSVSSLPLLNQTNTILNPPKAPFIEKSHKHSNSSPDLFNKQLPTLPPPETNTKSNDNALLMEKFGFDNQSPKSNQSPVFTQEPVLTQNVNPSWNQNPTIRKSESKQTIETSHSPIELPEPQSAKFAQTTPIINNQYENSDYVASPVIENTQPNANDDTNGSVIINSSSTYDTSGEEPLHIDTTHFENEVEDQNEMEYENFNDFQNRFEPPHALGIQNIPFERPPSISTFRNSVISNDDDRYILKTPRQATSPSVSVVASFTASPNKYHIGDDMFPKKFSIDEIESIVSLERSRSIKSIRSVSNKINNNSNSILRMVQNQNEEFDEMVLPDGMVVVRSPMFDQASILSKNNNGVSRKSSILKHSAKPSITSNIVHSPMKKVESNNTVQNDKRISMMTIEDDLNEFIDMINFDDDNDDLNSSFHIDTAMEVKLSPLRNIKRESSVPDFLGINTSYGSMNFDDFDLTNLQASNASIFNSPYQPPKLSNSPFKENESIENLIEKEENLQNDINYSTQSLPIIDSASNLNDNITSDLQKGLSGPSFNSLLKPETKSAIIGSLSKQNPIHSIEPSDSENSLSYIAQFNSVNSQLRDDTGYENNELLDDDYTPYSEYANYYNSPQASPVQSNNKYSLNNPFNDYTQSYDDVDEIDEQVIGYDYGNYDQFQADMQNNDSYQYENNAYNNDKANKRKSLNFLNKSIGNTHTKFGNNNSTASLPTYSTIKADEKPKRLTKKKNRTSISFGSMFENIIPQHIEKPSVKFSSRILLYDTYNEDDYDRKPDSATCNNLTPQTAMEIKNELNQLKVEMPVHEDSRRYTQFY</sequence>
<feature type="region of interest" description="Disordered" evidence="1">
    <location>
        <begin position="308"/>
        <end position="329"/>
    </location>
</feature>
<keyword evidence="3" id="KW-1185">Reference proteome</keyword>
<feature type="compositionally biased region" description="Polar residues" evidence="1">
    <location>
        <begin position="623"/>
        <end position="632"/>
    </location>
</feature>
<dbReference type="Proteomes" id="UP001378960">
    <property type="component" value="Unassembled WGS sequence"/>
</dbReference>